<dbReference type="Proteomes" id="UP000504603">
    <property type="component" value="Unplaced"/>
</dbReference>
<dbReference type="PANTHER" id="PTHR12203:SF99">
    <property type="entry name" value="OS04G0534100 PROTEIN"/>
    <property type="match status" value="1"/>
</dbReference>
<name>A0A6J1CJQ1_MOMCH</name>
<keyword evidence="2" id="KW-0472">Membrane</keyword>
<organism evidence="4 5">
    <name type="scientific">Momordica charantia</name>
    <name type="common">Bitter gourd</name>
    <name type="synonym">Balsam pear</name>
    <dbReference type="NCBI Taxonomy" id="3673"/>
    <lineage>
        <taxon>Eukaryota</taxon>
        <taxon>Viridiplantae</taxon>
        <taxon>Streptophyta</taxon>
        <taxon>Embryophyta</taxon>
        <taxon>Tracheophyta</taxon>
        <taxon>Spermatophyta</taxon>
        <taxon>Magnoliopsida</taxon>
        <taxon>eudicotyledons</taxon>
        <taxon>Gunneridae</taxon>
        <taxon>Pentapetalae</taxon>
        <taxon>rosids</taxon>
        <taxon>fabids</taxon>
        <taxon>Cucurbitales</taxon>
        <taxon>Cucurbitaceae</taxon>
        <taxon>Momordiceae</taxon>
        <taxon>Momordica</taxon>
    </lineage>
</organism>
<dbReference type="RefSeq" id="XP_022141173.1">
    <property type="nucleotide sequence ID" value="XM_022285481.1"/>
</dbReference>
<feature type="region of interest" description="Disordered" evidence="1">
    <location>
        <begin position="482"/>
        <end position="502"/>
    </location>
</feature>
<protein>
    <submittedName>
        <fullName evidence="5">Protein O-glucosyltransferase 1-like</fullName>
    </submittedName>
</protein>
<evidence type="ECO:0000313" key="4">
    <source>
        <dbReference type="Proteomes" id="UP000504603"/>
    </source>
</evidence>
<accession>A0A6J1CJQ1</accession>
<proteinExistence type="predicted"/>
<dbReference type="AlphaFoldDB" id="A0A6J1CJQ1"/>
<dbReference type="InterPro" id="IPR051091">
    <property type="entry name" value="O-Glucosyltr/Glycosyltrsf_90"/>
</dbReference>
<dbReference type="Pfam" id="PF05686">
    <property type="entry name" value="Glyco_transf_90"/>
    <property type="match status" value="1"/>
</dbReference>
<evidence type="ECO:0000259" key="3">
    <source>
        <dbReference type="SMART" id="SM00672"/>
    </source>
</evidence>
<dbReference type="SMART" id="SM00672">
    <property type="entry name" value="CAP10"/>
    <property type="match status" value="1"/>
</dbReference>
<keyword evidence="4" id="KW-1185">Reference proteome</keyword>
<dbReference type="KEGG" id="mcha:111011629"/>
<feature type="region of interest" description="Disordered" evidence="1">
    <location>
        <begin position="56"/>
        <end position="89"/>
    </location>
</feature>
<feature type="transmembrane region" description="Helical" evidence="2">
    <location>
        <begin position="29"/>
        <end position="51"/>
    </location>
</feature>
<dbReference type="PANTHER" id="PTHR12203">
    <property type="entry name" value="KDEL LYS-ASP-GLU-LEU CONTAINING - RELATED"/>
    <property type="match status" value="1"/>
</dbReference>
<feature type="domain" description="Glycosyl transferase CAP10" evidence="3">
    <location>
        <begin position="165"/>
        <end position="416"/>
    </location>
</feature>
<keyword evidence="2" id="KW-0812">Transmembrane</keyword>
<evidence type="ECO:0000256" key="1">
    <source>
        <dbReference type="SAM" id="MobiDB-lite"/>
    </source>
</evidence>
<gene>
    <name evidence="5" type="primary">LOC111011629</name>
</gene>
<reference evidence="5" key="1">
    <citation type="submission" date="2025-08" db="UniProtKB">
        <authorList>
            <consortium name="RefSeq"/>
        </authorList>
    </citation>
    <scope>IDENTIFICATION</scope>
    <source>
        <strain evidence="5">OHB3-1</strain>
    </source>
</reference>
<evidence type="ECO:0000313" key="5">
    <source>
        <dbReference type="RefSeq" id="XP_022141173.1"/>
    </source>
</evidence>
<dbReference type="GeneID" id="111011629"/>
<keyword evidence="2" id="KW-1133">Transmembrane helix</keyword>
<sequence>MRGEDSRPKFEKQFSGEKLLPFAKSPPRFPVIFFFAVALIVGGLLSGRLLISSGLKSDVHPPQPRRHVEQLNGTTFNSTKTKQDPDGPPHATCPEYFRWIYEDLRPWAGTRITKGMLEAAQKKAHFRLVIVKGKAYVEVYEKAYQSRDNLTLWGVLQLLRRYPGKLPDLDLMFNCDDRPEIYRKDYSGPQAPAPPPLFRYSGDDATLDIAFPDWSYWGWPEIRIKPWEEMLKDIKEGNKEMEWVKREPYAYWKGNPSVSHKRTDLLKCNLTRKQDWNARLYRQDWIEEWKGGFKGSNLADQCVYRYKIYIEGKAWSASEKYIMACDSVTLIVRPHYYDFFSRSLIPMQHYWPISPNRNSICSSIKFAVDWGNSHHQKAMAIGEAASKFIQEELNMDYVYDYMFHLLNEYSKLLTFKPTVPSNATELSLESMASAVRRSVRKWMMKSFVKSPAVSDPCAMKPPYDPQSMELWLTTKENSIKQVEEWEESSWENNGDPTLNPMS</sequence>
<feature type="compositionally biased region" description="Polar residues" evidence="1">
    <location>
        <begin position="71"/>
        <end position="80"/>
    </location>
</feature>
<evidence type="ECO:0000256" key="2">
    <source>
        <dbReference type="SAM" id="Phobius"/>
    </source>
</evidence>
<dbReference type="InterPro" id="IPR006598">
    <property type="entry name" value="CAP10"/>
</dbReference>
<dbReference type="OrthoDB" id="202415at2759"/>